<accession>A0A806TRC7</accession>
<keyword evidence="1" id="KW-1133">Transmembrane helix</keyword>
<feature type="transmembrane region" description="Helical" evidence="1">
    <location>
        <begin position="20"/>
        <end position="39"/>
    </location>
</feature>
<dbReference type="Proteomes" id="UP000036410">
    <property type="component" value="Chromosome"/>
</dbReference>
<keyword evidence="1" id="KW-0472">Membrane</keyword>
<dbReference type="AlphaFoldDB" id="A0A806TRC7"/>
<organism evidence="2 3">
    <name type="scientific">Priestia megaterium Q3</name>
    <dbReference type="NCBI Taxonomy" id="1452722"/>
    <lineage>
        <taxon>Bacteria</taxon>
        <taxon>Bacillati</taxon>
        <taxon>Bacillota</taxon>
        <taxon>Bacilli</taxon>
        <taxon>Bacillales</taxon>
        <taxon>Bacillaceae</taxon>
        <taxon>Priestia</taxon>
    </lineage>
</organism>
<keyword evidence="1" id="KW-0812">Transmembrane</keyword>
<sequence length="98" mass="11409">MRVISNDLLQALKDGYKQRIKWVLISQMALFITVAVILVSNFVTKFSFNQLSFIFVLVSISSLLSGVEHVLLKREKWQWIFDFILAAFFIGLSIFLHR</sequence>
<dbReference type="EMBL" id="CP010586">
    <property type="protein sequence ID" value="AKP77979.1"/>
    <property type="molecule type" value="Genomic_DNA"/>
</dbReference>
<gene>
    <name evidence="2" type="ORF">AS52_03018</name>
</gene>
<feature type="transmembrane region" description="Helical" evidence="1">
    <location>
        <begin position="79"/>
        <end position="96"/>
    </location>
</feature>
<proteinExistence type="predicted"/>
<protein>
    <recommendedName>
        <fullName evidence="4">DUF3953 domain-containing protein</fullName>
    </recommendedName>
</protein>
<evidence type="ECO:0000256" key="1">
    <source>
        <dbReference type="SAM" id="Phobius"/>
    </source>
</evidence>
<reference evidence="2 3" key="1">
    <citation type="submission" date="2015-01" db="EMBL/GenBank/DDBJ databases">
        <title>Genome sequence of bacillus megaterium Q3.</title>
        <authorList>
            <person name="Wang Y."/>
            <person name="Luo K."/>
            <person name="Bai L."/>
            <person name="Luo F."/>
        </authorList>
    </citation>
    <scope>NUCLEOTIDE SEQUENCE [LARGE SCALE GENOMIC DNA]</scope>
    <source>
        <strain evidence="2 3">Q3</strain>
    </source>
</reference>
<evidence type="ECO:0000313" key="2">
    <source>
        <dbReference type="EMBL" id="AKP77979.1"/>
    </source>
</evidence>
<feature type="transmembrane region" description="Helical" evidence="1">
    <location>
        <begin position="51"/>
        <end position="72"/>
    </location>
</feature>
<name>A0A806TRC7_PRIMG</name>
<evidence type="ECO:0008006" key="4">
    <source>
        <dbReference type="Google" id="ProtNLM"/>
    </source>
</evidence>
<evidence type="ECO:0000313" key="3">
    <source>
        <dbReference type="Proteomes" id="UP000036410"/>
    </source>
</evidence>